<dbReference type="EMBL" id="CP126980">
    <property type="protein sequence ID" value="WIM92535.1"/>
    <property type="molecule type" value="Genomic_DNA"/>
</dbReference>
<dbReference type="Gene3D" id="1.25.10.10">
    <property type="entry name" value="Leucine-rich Repeat Variant"/>
    <property type="match status" value="2"/>
</dbReference>
<dbReference type="InterPro" id="IPR011989">
    <property type="entry name" value="ARM-like"/>
</dbReference>
<reference evidence="1 2" key="1">
    <citation type="submission" date="2023-06" db="EMBL/GenBank/DDBJ databases">
        <authorList>
            <person name="Yushchuk O."/>
            <person name="Binda E."/>
            <person name="Ruckert-Reed C."/>
            <person name="Fedorenko V."/>
            <person name="Kalinowski J."/>
            <person name="Marinelli F."/>
        </authorList>
    </citation>
    <scope>NUCLEOTIDE SEQUENCE [LARGE SCALE GENOMIC DNA]</scope>
    <source>
        <strain evidence="1 2">NRRL 3884</strain>
    </source>
</reference>
<organism evidence="1 2">
    <name type="scientific">Actinoplanes oblitus</name>
    <dbReference type="NCBI Taxonomy" id="3040509"/>
    <lineage>
        <taxon>Bacteria</taxon>
        <taxon>Bacillati</taxon>
        <taxon>Actinomycetota</taxon>
        <taxon>Actinomycetes</taxon>
        <taxon>Micromonosporales</taxon>
        <taxon>Micromonosporaceae</taxon>
        <taxon>Actinoplanes</taxon>
    </lineage>
</organism>
<gene>
    <name evidence="1" type="ORF">ACTOB_004478</name>
</gene>
<name>A0ABY8W9X4_9ACTN</name>
<evidence type="ECO:0000313" key="1">
    <source>
        <dbReference type="EMBL" id="WIM92535.1"/>
    </source>
</evidence>
<protein>
    <recommendedName>
        <fullName evidence="3">Leucine rich repeat variant</fullName>
    </recommendedName>
</protein>
<dbReference type="RefSeq" id="WP_284913741.1">
    <property type="nucleotide sequence ID" value="NZ_CP126980.1"/>
</dbReference>
<keyword evidence="2" id="KW-1185">Reference proteome</keyword>
<evidence type="ECO:0000313" key="2">
    <source>
        <dbReference type="Proteomes" id="UP001240150"/>
    </source>
</evidence>
<proteinExistence type="predicted"/>
<accession>A0ABY8W9X4</accession>
<evidence type="ECO:0008006" key="3">
    <source>
        <dbReference type="Google" id="ProtNLM"/>
    </source>
</evidence>
<dbReference type="Proteomes" id="UP001240150">
    <property type="component" value="Chromosome"/>
</dbReference>
<sequence>MLAPLILLALAGNRALQPEHIDALLAMNDPDLSREVAREQRLSSAQIDRLAGSGQRDILVALVESGSLAVERIPDDDPWALLATIGRADAPDDLLPRLASWPDPAVRLALGEHASERADIAYLVANDEDCSVAACAARLWELPEKLALLLSGRAEACVRTALASNIHAPGTILADLIRNGGEPGTTPCPHQPGDAAAVTRQVRLLAAGNPASPVAAVEPLAARPDSTWALTLARRSDLSDETYRHLLELHDHDVMASIAANWAAPPDLLRALYDLEGGRWRHWVLANPRTPLDLLVRYSREGGSPPTEYHPDLDGLLTLARDADPRVRLVAAASFRLPADVRATLIDDADFEVACRATRYYTVSAEQVRTLVTRYGSRVFSQVAGHPACPPDVLLTIATDPTSSAEEILDVAVRESAPPAALAACLRHPHAAAGIAGNPSTPPDMLIKLAAHSDPQVLWELARNPSLPTAAVDLILKNFAAS</sequence>